<dbReference type="Proteomes" id="UP000681340">
    <property type="component" value="Unassembled WGS sequence"/>
</dbReference>
<accession>A0A919SSW1</accession>
<evidence type="ECO:0000313" key="3">
    <source>
        <dbReference type="Proteomes" id="UP000681340"/>
    </source>
</evidence>
<keyword evidence="3" id="KW-1185">Reference proteome</keyword>
<comment type="caution">
    <text evidence="2">The sequence shown here is derived from an EMBL/GenBank/DDBJ whole genome shotgun (WGS) entry which is preliminary data.</text>
</comment>
<reference evidence="2" key="1">
    <citation type="submission" date="2021-03" db="EMBL/GenBank/DDBJ databases">
        <title>Whole genome shotgun sequence of Actinoplanes auranticolor NBRC 12245.</title>
        <authorList>
            <person name="Komaki H."/>
            <person name="Tamura T."/>
        </authorList>
    </citation>
    <scope>NUCLEOTIDE SEQUENCE</scope>
    <source>
        <strain evidence="2">NBRC 12245</strain>
    </source>
</reference>
<feature type="compositionally biased region" description="Low complexity" evidence="1">
    <location>
        <begin position="60"/>
        <end position="80"/>
    </location>
</feature>
<organism evidence="2 3">
    <name type="scientific">Actinoplanes auranticolor</name>
    <dbReference type="NCBI Taxonomy" id="47988"/>
    <lineage>
        <taxon>Bacteria</taxon>
        <taxon>Bacillati</taxon>
        <taxon>Actinomycetota</taxon>
        <taxon>Actinomycetes</taxon>
        <taxon>Micromonosporales</taxon>
        <taxon>Micromonosporaceae</taxon>
        <taxon>Actinoplanes</taxon>
    </lineage>
</organism>
<proteinExistence type="predicted"/>
<dbReference type="EMBL" id="BOQL01000070">
    <property type="protein sequence ID" value="GIM77917.1"/>
    <property type="molecule type" value="Genomic_DNA"/>
</dbReference>
<evidence type="ECO:0000256" key="1">
    <source>
        <dbReference type="SAM" id="MobiDB-lite"/>
    </source>
</evidence>
<feature type="compositionally biased region" description="Basic and acidic residues" evidence="1">
    <location>
        <begin position="111"/>
        <end position="121"/>
    </location>
</feature>
<evidence type="ECO:0000313" key="2">
    <source>
        <dbReference type="EMBL" id="GIM77917.1"/>
    </source>
</evidence>
<feature type="region of interest" description="Disordered" evidence="1">
    <location>
        <begin position="50"/>
        <end position="134"/>
    </location>
</feature>
<name>A0A919SSW1_9ACTN</name>
<evidence type="ECO:0008006" key="4">
    <source>
        <dbReference type="Google" id="ProtNLM"/>
    </source>
</evidence>
<gene>
    <name evidence="2" type="ORF">Aau02nite_78300</name>
</gene>
<dbReference type="AlphaFoldDB" id="A0A919SSW1"/>
<protein>
    <recommendedName>
        <fullName evidence="4">Septum formation initiator</fullName>
    </recommendedName>
</protein>
<sequence length="156" mass="15784">MLLVTAGWFGAAVLAVVVGLAAVSVIGNGLTTPETRPLSAAEVADELARQVAVSPSAAEGSGSRPPATPSASASASSGPPTLTFPTRAGTVVGRCAGARPEVVSMSPRQGYELHEQDRGLQDDDAEGEFRAQGGGKDRVKFEIVCRAGIPALVADD</sequence>